<feature type="domain" description="Alcohol dehydrogenase-like C-terminal" evidence="13">
    <location>
        <begin position="205"/>
        <end position="336"/>
    </location>
</feature>
<comment type="catalytic activity">
    <reaction evidence="9 12">
        <text>S-(hydroxymethyl)glutathione + NAD(+) = S-formylglutathione + NADH + H(+)</text>
        <dbReference type="Rhea" id="RHEA:19985"/>
        <dbReference type="ChEBI" id="CHEBI:15378"/>
        <dbReference type="ChEBI" id="CHEBI:57540"/>
        <dbReference type="ChEBI" id="CHEBI:57688"/>
        <dbReference type="ChEBI" id="CHEBI:57945"/>
        <dbReference type="ChEBI" id="CHEBI:58758"/>
        <dbReference type="EC" id="1.1.1.284"/>
    </reaction>
</comment>
<comment type="caution">
    <text evidence="15">The sequence shown here is derived from an EMBL/GenBank/DDBJ whole genome shotgun (WGS) entry which is preliminary data.</text>
</comment>
<reference evidence="15" key="2">
    <citation type="journal article" date="2022" name="Res Sq">
        <title>Comparative Genomics Reveals Insights into the Divergent Evolution of Astigmatic Mites and Household Pest Adaptations.</title>
        <authorList>
            <person name="Xiong Q."/>
            <person name="Wan A.T.-Y."/>
            <person name="Liu X.-Y."/>
            <person name="Fung C.S.-H."/>
            <person name="Xiao X."/>
            <person name="Malainual N."/>
            <person name="Hou J."/>
            <person name="Wang L."/>
            <person name="Wang M."/>
            <person name="Yang K."/>
            <person name="Cui Y."/>
            <person name="Leung E."/>
            <person name="Nong W."/>
            <person name="Shin S.-K."/>
            <person name="Au S."/>
            <person name="Jeong K.Y."/>
            <person name="Chew F.T."/>
            <person name="Hui J."/>
            <person name="Leung T.F."/>
            <person name="Tungtrongchitr A."/>
            <person name="Zhong N."/>
            <person name="Liu Z."/>
            <person name="Tsui S."/>
        </authorList>
    </citation>
    <scope>NUCLEOTIDE SEQUENCE</scope>
    <source>
        <strain evidence="15">Derf</strain>
        <tissue evidence="15">Whole organism</tissue>
    </source>
</reference>
<evidence type="ECO:0000256" key="6">
    <source>
        <dbReference type="ARBA" id="ARBA00023027"/>
    </source>
</evidence>
<evidence type="ECO:0000256" key="4">
    <source>
        <dbReference type="ARBA" id="ARBA00022833"/>
    </source>
</evidence>
<keyword evidence="6 12" id="KW-0520">NAD</keyword>
<evidence type="ECO:0000256" key="5">
    <source>
        <dbReference type="ARBA" id="ARBA00023002"/>
    </source>
</evidence>
<dbReference type="GO" id="GO:0046294">
    <property type="term" value="P:formaldehyde catabolic process"/>
    <property type="evidence" value="ECO:0007669"/>
    <property type="project" value="InterPro"/>
</dbReference>
<keyword evidence="16" id="KW-1185">Reference proteome</keyword>
<dbReference type="SUPFAM" id="SSF51735">
    <property type="entry name" value="NAD(P)-binding Rossmann-fold domains"/>
    <property type="match status" value="1"/>
</dbReference>
<reference evidence="15" key="1">
    <citation type="submission" date="2013-05" db="EMBL/GenBank/DDBJ databases">
        <authorList>
            <person name="Yim A.K.Y."/>
            <person name="Chan T.F."/>
            <person name="Ji K.M."/>
            <person name="Liu X.Y."/>
            <person name="Zhou J.W."/>
            <person name="Li R.Q."/>
            <person name="Yang K.Y."/>
            <person name="Li J."/>
            <person name="Li M."/>
            <person name="Law P.T.W."/>
            <person name="Wu Y.L."/>
            <person name="Cai Z.L."/>
            <person name="Qin H."/>
            <person name="Bao Y."/>
            <person name="Leung R.K.K."/>
            <person name="Ng P.K.S."/>
            <person name="Zou J."/>
            <person name="Zhong X.J."/>
            <person name="Ran P.X."/>
            <person name="Zhong N.S."/>
            <person name="Liu Z.G."/>
            <person name="Tsui S.K.W."/>
        </authorList>
    </citation>
    <scope>NUCLEOTIDE SEQUENCE</scope>
    <source>
        <strain evidence="15">Derf</strain>
        <tissue evidence="15">Whole organism</tissue>
    </source>
</reference>
<dbReference type="InterPro" id="IPR013154">
    <property type="entry name" value="ADH-like_N"/>
</dbReference>
<evidence type="ECO:0000256" key="10">
    <source>
        <dbReference type="ARBA" id="ARBA00049164"/>
    </source>
</evidence>
<dbReference type="Proteomes" id="UP000790347">
    <property type="component" value="Unassembled WGS sequence"/>
</dbReference>
<comment type="similarity">
    <text evidence="2 12">Belongs to the zinc-containing alcohol dehydrogenase family. Class-III subfamily.</text>
</comment>
<dbReference type="AlphaFoldDB" id="A0A922IBC9"/>
<dbReference type="InterPro" id="IPR002328">
    <property type="entry name" value="ADH_Zn_CS"/>
</dbReference>
<evidence type="ECO:0000256" key="1">
    <source>
        <dbReference type="ARBA" id="ARBA00001947"/>
    </source>
</evidence>
<evidence type="ECO:0000256" key="9">
    <source>
        <dbReference type="ARBA" id="ARBA00048110"/>
    </source>
</evidence>
<comment type="catalytic activity">
    <reaction evidence="8">
        <text>S-(hydroxymethyl)glutathione + NADP(+) = S-formylglutathione + NADPH + H(+)</text>
        <dbReference type="Rhea" id="RHEA:19981"/>
        <dbReference type="ChEBI" id="CHEBI:15378"/>
        <dbReference type="ChEBI" id="CHEBI:57688"/>
        <dbReference type="ChEBI" id="CHEBI:57783"/>
        <dbReference type="ChEBI" id="CHEBI:58349"/>
        <dbReference type="ChEBI" id="CHEBI:58758"/>
        <dbReference type="EC" id="1.1.1.284"/>
    </reaction>
</comment>
<accession>A0A922IBC9</accession>
<dbReference type="Pfam" id="PF08240">
    <property type="entry name" value="ADH_N"/>
    <property type="match status" value="1"/>
</dbReference>
<gene>
    <name evidence="15" type="ORF">DERF_006314</name>
</gene>
<comment type="cofactor">
    <cofactor evidence="1 12">
        <name>Zn(2+)</name>
        <dbReference type="ChEBI" id="CHEBI:29105"/>
    </cofactor>
</comment>
<evidence type="ECO:0000256" key="3">
    <source>
        <dbReference type="ARBA" id="ARBA00022723"/>
    </source>
</evidence>
<evidence type="ECO:0000259" key="14">
    <source>
        <dbReference type="Pfam" id="PF08240"/>
    </source>
</evidence>
<dbReference type="InterPro" id="IPR011032">
    <property type="entry name" value="GroES-like_sf"/>
</dbReference>
<dbReference type="PANTHER" id="PTHR43880:SF12">
    <property type="entry name" value="ALCOHOL DEHYDROGENASE CLASS-3"/>
    <property type="match status" value="1"/>
</dbReference>
<keyword evidence="5 12" id="KW-0560">Oxidoreductase</keyword>
<keyword evidence="3 12" id="KW-0479">Metal-binding</keyword>
<dbReference type="SUPFAM" id="SSF50129">
    <property type="entry name" value="GroES-like"/>
    <property type="match status" value="2"/>
</dbReference>
<dbReference type="Gene3D" id="3.90.180.10">
    <property type="entry name" value="Medium-chain alcohol dehydrogenases, catalytic domain"/>
    <property type="match status" value="1"/>
</dbReference>
<dbReference type="EMBL" id="ASGP02000002">
    <property type="protein sequence ID" value="KAH9522753.1"/>
    <property type="molecule type" value="Genomic_DNA"/>
</dbReference>
<dbReference type="FunFam" id="3.40.50.720:FF:000003">
    <property type="entry name" value="S-(hydroxymethyl)glutathione dehydrogenase"/>
    <property type="match status" value="1"/>
</dbReference>
<evidence type="ECO:0000256" key="7">
    <source>
        <dbReference type="ARBA" id="ARBA00032767"/>
    </source>
</evidence>
<evidence type="ECO:0000256" key="8">
    <source>
        <dbReference type="ARBA" id="ARBA00047793"/>
    </source>
</evidence>
<feature type="domain" description="Alcohol dehydrogenase-like N-terminal" evidence="14">
    <location>
        <begin position="34"/>
        <end position="162"/>
    </location>
</feature>
<dbReference type="NCBIfam" id="TIGR02818">
    <property type="entry name" value="adh_III_F_hyde"/>
    <property type="match status" value="1"/>
</dbReference>
<protein>
    <recommendedName>
        <fullName evidence="7 12">S-(hydroxymethyl)glutathione dehydrogenase</fullName>
        <ecNumber evidence="12">1.1.1.284</ecNumber>
    </recommendedName>
</protein>
<dbReference type="FunFam" id="3.90.180.10:FF:000001">
    <property type="entry name" value="S-(hydroxymethyl)glutathione dehydrogenase"/>
    <property type="match status" value="1"/>
</dbReference>
<evidence type="ECO:0000259" key="13">
    <source>
        <dbReference type="Pfam" id="PF00107"/>
    </source>
</evidence>
<dbReference type="GO" id="GO:0004022">
    <property type="term" value="F:alcohol dehydrogenase (NAD+) activity"/>
    <property type="evidence" value="ECO:0007669"/>
    <property type="project" value="UniProtKB-EC"/>
</dbReference>
<dbReference type="PROSITE" id="PS00059">
    <property type="entry name" value="ADH_ZINC"/>
    <property type="match status" value="1"/>
</dbReference>
<evidence type="ECO:0000313" key="15">
    <source>
        <dbReference type="EMBL" id="KAH9522753.1"/>
    </source>
</evidence>
<dbReference type="InterPro" id="IPR013149">
    <property type="entry name" value="ADH-like_C"/>
</dbReference>
<dbReference type="InterPro" id="IPR014183">
    <property type="entry name" value="ADH_3"/>
</dbReference>
<name>A0A922IBC9_DERFA</name>
<dbReference type="InterPro" id="IPR036291">
    <property type="entry name" value="NAD(P)-bd_dom_sf"/>
</dbReference>
<evidence type="ECO:0000256" key="12">
    <source>
        <dbReference type="RuleBase" id="RU362016"/>
    </source>
</evidence>
<comment type="catalytic activity">
    <reaction evidence="11">
        <text>a primary alcohol + NAD(+) = an aldehyde + NADH + H(+)</text>
        <dbReference type="Rhea" id="RHEA:10736"/>
        <dbReference type="ChEBI" id="CHEBI:15378"/>
        <dbReference type="ChEBI" id="CHEBI:15734"/>
        <dbReference type="ChEBI" id="CHEBI:17478"/>
        <dbReference type="ChEBI" id="CHEBI:57540"/>
        <dbReference type="ChEBI" id="CHEBI:57945"/>
        <dbReference type="EC" id="1.1.1.1"/>
    </reaction>
</comment>
<dbReference type="GO" id="GO:0008270">
    <property type="term" value="F:zinc ion binding"/>
    <property type="evidence" value="ECO:0007669"/>
    <property type="project" value="InterPro"/>
</dbReference>
<keyword evidence="4 12" id="KW-0862">Zinc</keyword>
<proteinExistence type="inferred from homology"/>
<dbReference type="GO" id="GO:0051903">
    <property type="term" value="F:S-(hydroxymethyl)glutathione dehydrogenase [NAD(P)+] activity"/>
    <property type="evidence" value="ECO:0007669"/>
    <property type="project" value="UniProtKB-EC"/>
</dbReference>
<sequence length="378" mass="40619">MSTVGKDIECYAAVAWEAKKPLSIEKVTVSPPKAGEVRIRIQYTGVCHTDQYTLSGIDPEGLFPCILGHEGAGIVESVGDGVTSVQPGDTVIPCYIPQCNDCKFCRSSKTNLCSKIRNTQGKGVMPDGTSRFTCKGKTLFHFMGVSAFSQYTVVAEISLAKINPKAPLKSVCLLGCGISTGYGAVLNTANVEKDSTVAVFGLGTVGLAAIFGAKKRGAKEIIGIDINTKKESLAKKFGSTRFVNPKDYPDRPIQDVLIEMTDGGLDYTFECVGNVQLMRSALEACHKGWGTSVIIGVAGSGQEISTRPFQLVTGRVWKGSAFGGWKSRESVPKLVEEYMASELMVDEHITHRVGIDDINKAFDYLHSGDALRVVVDLS</sequence>
<evidence type="ECO:0000313" key="16">
    <source>
        <dbReference type="Proteomes" id="UP000790347"/>
    </source>
</evidence>
<dbReference type="Pfam" id="PF00107">
    <property type="entry name" value="ADH_zinc_N"/>
    <property type="match status" value="1"/>
</dbReference>
<dbReference type="Gene3D" id="3.40.50.720">
    <property type="entry name" value="NAD(P)-binding Rossmann-like Domain"/>
    <property type="match status" value="1"/>
</dbReference>
<comment type="catalytic activity">
    <reaction evidence="10">
        <text>a secondary alcohol + NAD(+) = a ketone + NADH + H(+)</text>
        <dbReference type="Rhea" id="RHEA:10740"/>
        <dbReference type="ChEBI" id="CHEBI:15378"/>
        <dbReference type="ChEBI" id="CHEBI:17087"/>
        <dbReference type="ChEBI" id="CHEBI:35681"/>
        <dbReference type="ChEBI" id="CHEBI:57540"/>
        <dbReference type="ChEBI" id="CHEBI:57945"/>
        <dbReference type="EC" id="1.1.1.1"/>
    </reaction>
</comment>
<dbReference type="EC" id="1.1.1.284" evidence="12"/>
<organism evidence="15 16">
    <name type="scientific">Dermatophagoides farinae</name>
    <name type="common">American house dust mite</name>
    <dbReference type="NCBI Taxonomy" id="6954"/>
    <lineage>
        <taxon>Eukaryota</taxon>
        <taxon>Metazoa</taxon>
        <taxon>Ecdysozoa</taxon>
        <taxon>Arthropoda</taxon>
        <taxon>Chelicerata</taxon>
        <taxon>Arachnida</taxon>
        <taxon>Acari</taxon>
        <taxon>Acariformes</taxon>
        <taxon>Sarcoptiformes</taxon>
        <taxon>Astigmata</taxon>
        <taxon>Psoroptidia</taxon>
        <taxon>Analgoidea</taxon>
        <taxon>Pyroglyphidae</taxon>
        <taxon>Dermatophagoidinae</taxon>
        <taxon>Dermatophagoides</taxon>
    </lineage>
</organism>
<evidence type="ECO:0000256" key="2">
    <source>
        <dbReference type="ARBA" id="ARBA00010902"/>
    </source>
</evidence>
<evidence type="ECO:0000256" key="11">
    <source>
        <dbReference type="ARBA" id="ARBA00049243"/>
    </source>
</evidence>
<dbReference type="CDD" id="cd08300">
    <property type="entry name" value="alcohol_DH_class_III"/>
    <property type="match status" value="1"/>
</dbReference>
<dbReference type="PANTHER" id="PTHR43880">
    <property type="entry name" value="ALCOHOL DEHYDROGENASE"/>
    <property type="match status" value="1"/>
</dbReference>
<dbReference type="GO" id="GO:0005829">
    <property type="term" value="C:cytosol"/>
    <property type="evidence" value="ECO:0007669"/>
    <property type="project" value="TreeGrafter"/>
</dbReference>